<dbReference type="Proteomes" id="UP000641152">
    <property type="component" value="Unassembled WGS sequence"/>
</dbReference>
<evidence type="ECO:0000256" key="9">
    <source>
        <dbReference type="RuleBase" id="RU361157"/>
    </source>
</evidence>
<keyword evidence="3 9" id="KW-0813">Transport</keyword>
<dbReference type="InterPro" id="IPR013525">
    <property type="entry name" value="ABC2_TM"/>
</dbReference>
<evidence type="ECO:0000259" key="10">
    <source>
        <dbReference type="PROSITE" id="PS51012"/>
    </source>
</evidence>
<dbReference type="InterPro" id="IPR047817">
    <property type="entry name" value="ABC2_TM_bact-type"/>
</dbReference>
<keyword evidence="7" id="KW-0625">Polysaccharide transport</keyword>
<evidence type="ECO:0000256" key="7">
    <source>
        <dbReference type="ARBA" id="ARBA00023047"/>
    </source>
</evidence>
<organism evidence="11 12">
    <name type="scientific">Methylomonas fluvii</name>
    <dbReference type="NCBI Taxonomy" id="1854564"/>
    <lineage>
        <taxon>Bacteria</taxon>
        <taxon>Pseudomonadati</taxon>
        <taxon>Pseudomonadota</taxon>
        <taxon>Gammaproteobacteria</taxon>
        <taxon>Methylococcales</taxon>
        <taxon>Methylococcaceae</taxon>
        <taxon>Methylomonas</taxon>
    </lineage>
</organism>
<proteinExistence type="inferred from homology"/>
<evidence type="ECO:0000256" key="4">
    <source>
        <dbReference type="ARBA" id="ARBA00022475"/>
    </source>
</evidence>
<keyword evidence="8 9" id="KW-0472">Membrane</keyword>
<keyword evidence="7" id="KW-0762">Sugar transport</keyword>
<evidence type="ECO:0000313" key="12">
    <source>
        <dbReference type="Proteomes" id="UP000641152"/>
    </source>
</evidence>
<comment type="caution">
    <text evidence="11">The sequence shown here is derived from an EMBL/GenBank/DDBJ whole genome shotgun (WGS) entry which is preliminary data.</text>
</comment>
<name>A0ABR9DH22_9GAMM</name>
<feature type="domain" description="ABC transmembrane type-2" evidence="10">
    <location>
        <begin position="32"/>
        <end position="255"/>
    </location>
</feature>
<comment type="subcellular location">
    <subcellularLocation>
        <location evidence="9">Cell inner membrane</location>
        <topology evidence="9">Multi-pass membrane protein</topology>
    </subcellularLocation>
    <subcellularLocation>
        <location evidence="1">Cell membrane</location>
        <topology evidence="1">Multi-pass membrane protein</topology>
    </subcellularLocation>
</comment>
<dbReference type="EMBL" id="JACXST010000002">
    <property type="protein sequence ID" value="MBD9362230.1"/>
    <property type="molecule type" value="Genomic_DNA"/>
</dbReference>
<evidence type="ECO:0000256" key="2">
    <source>
        <dbReference type="ARBA" id="ARBA00007783"/>
    </source>
</evidence>
<evidence type="ECO:0000313" key="11">
    <source>
        <dbReference type="EMBL" id="MBD9362230.1"/>
    </source>
</evidence>
<keyword evidence="4 9" id="KW-1003">Cell membrane</keyword>
<dbReference type="PANTHER" id="PTHR30413">
    <property type="entry name" value="INNER MEMBRANE TRANSPORT PERMEASE"/>
    <property type="match status" value="1"/>
</dbReference>
<feature type="transmembrane region" description="Helical" evidence="9">
    <location>
        <begin position="59"/>
        <end position="80"/>
    </location>
</feature>
<dbReference type="PANTHER" id="PTHR30413:SF10">
    <property type="entry name" value="CAPSULE POLYSACCHARIDE EXPORT INNER-MEMBRANE PROTEIN CTRC"/>
    <property type="match status" value="1"/>
</dbReference>
<feature type="transmembrane region" description="Helical" evidence="9">
    <location>
        <begin position="144"/>
        <end position="167"/>
    </location>
</feature>
<gene>
    <name evidence="11" type="ORF">EBB_17255</name>
</gene>
<evidence type="ECO:0000256" key="1">
    <source>
        <dbReference type="ARBA" id="ARBA00004651"/>
    </source>
</evidence>
<evidence type="ECO:0000256" key="8">
    <source>
        <dbReference type="ARBA" id="ARBA00023136"/>
    </source>
</evidence>
<keyword evidence="12" id="KW-1185">Reference proteome</keyword>
<accession>A0ABR9DH22</accession>
<sequence>MLDIVSNIMKYRSLIGALALRDLQSRYVGTMGGALWSIIQPASTVAVFYFVFSVGFKAAAPAGSPFIMWFITGLMVWFYFNETLITVTGSVTGNAHLIKKTVFPTEILPFVFITAGIVPHMIFMIFVIGMQVWYDIAFSPMRLLVVYFMLCNATLLLGLGLLFSALQVFYRDIAQALSVILNVLFWLTPIVWSMELLPENYRQLLSYNPIYYIVEGYRGLLIFPEPKLPNLADTAFFWCVTISILFFGAYIFRRLKPEFADML</sequence>
<comment type="similarity">
    <text evidence="2 9">Belongs to the ABC-2 integral membrane protein family.</text>
</comment>
<evidence type="ECO:0000256" key="6">
    <source>
        <dbReference type="ARBA" id="ARBA00022989"/>
    </source>
</evidence>
<keyword evidence="6 9" id="KW-1133">Transmembrane helix</keyword>
<keyword evidence="5 9" id="KW-0812">Transmembrane</keyword>
<evidence type="ECO:0000256" key="5">
    <source>
        <dbReference type="ARBA" id="ARBA00022692"/>
    </source>
</evidence>
<feature type="transmembrane region" description="Helical" evidence="9">
    <location>
        <begin position="33"/>
        <end position="52"/>
    </location>
</feature>
<protein>
    <recommendedName>
        <fullName evidence="9">Transport permease protein</fullName>
    </recommendedName>
</protein>
<feature type="transmembrane region" description="Helical" evidence="9">
    <location>
        <begin position="173"/>
        <end position="192"/>
    </location>
</feature>
<evidence type="ECO:0000256" key="3">
    <source>
        <dbReference type="ARBA" id="ARBA00022448"/>
    </source>
</evidence>
<feature type="transmembrane region" description="Helical" evidence="9">
    <location>
        <begin position="107"/>
        <end position="132"/>
    </location>
</feature>
<dbReference type="RefSeq" id="WP_192394932.1">
    <property type="nucleotide sequence ID" value="NZ_CAJHIU010000002.1"/>
</dbReference>
<feature type="transmembrane region" description="Helical" evidence="9">
    <location>
        <begin position="235"/>
        <end position="252"/>
    </location>
</feature>
<dbReference type="PROSITE" id="PS51012">
    <property type="entry name" value="ABC_TM2"/>
    <property type="match status" value="1"/>
</dbReference>
<dbReference type="Pfam" id="PF01061">
    <property type="entry name" value="ABC2_membrane"/>
    <property type="match status" value="1"/>
</dbReference>
<reference evidence="11 12" key="1">
    <citation type="submission" date="2020-09" db="EMBL/GenBank/DDBJ databases">
        <title>Methylomonas albis sp. nov. and Methylomonas fluvii sp. nov.: Two cold-adapted methanotrophs from the River Elbe and an amended description of Methylovulum psychrotolerans strain Eb1.</title>
        <authorList>
            <person name="Bussmann I.K."/>
            <person name="Klings K.-W."/>
            <person name="Warnstedt J."/>
            <person name="Hoppert M."/>
            <person name="Saborowski A."/>
            <person name="Horn F."/>
            <person name="Liebner S."/>
        </authorList>
    </citation>
    <scope>NUCLEOTIDE SEQUENCE [LARGE SCALE GENOMIC DNA]</scope>
    <source>
        <strain evidence="11 12">EbB</strain>
    </source>
</reference>